<dbReference type="PROSITE" id="PS51257">
    <property type="entry name" value="PROKAR_LIPOPROTEIN"/>
    <property type="match status" value="1"/>
</dbReference>
<proteinExistence type="predicted"/>
<evidence type="ECO:0008006" key="3">
    <source>
        <dbReference type="Google" id="ProtNLM"/>
    </source>
</evidence>
<name>A0A1W1WF68_SULTA</name>
<protein>
    <recommendedName>
        <fullName evidence="3">Photosynthesis system II assembly factor Ycf48/Hcf136-like domain-containing protein</fullName>
    </recommendedName>
</protein>
<sequence>MKNGQALILFGISFIMLAACGTKPSMSQPLSLSLKPFRVNQETASIRPVLASATLSLSSVQFFTARYGDATGVIGQYDGVLQTTNGGYSWKRLYTRPVITHLNMLNSQEGWLTTCSHTGCSDANQLMKTVNGGKTWQLIYQAGPDISLGIPDFVSTTTGYMVETNQQTMRSDLMRTNNGGQSWVALNSPLHTPGVVTNAVDFLTPHTGWLLVGQQMGAGAETKALYHTHNGGQSWQLIASTGSLSTPSPHPPIPLGGYVDSEGTGLLFLNDASGYLPLVRGPILMTRDEGRQFTPVWTSIFTPSQQTVLSLSFPSPTTWFLLSSFQGMNTLWRTRDRGKIWSVIYPPLTPNGPIAWTSHQIGVGISTQGYQSDLLITHNGGMSWSVQHKFSTLAGTPYWGPDHSLWMTTAQGSLWYSLNHGYTFSRVKVLPHDHIQTLAANAHTILAAVKTSHGLVPMRLEYPMRPGSKIHWQILNWPVSPQWIAEPSAHDIWAIGTNRAQSQAFARFHQSHPNPKAIARYTMQHPLALSLYHRNKNGQWVLYELPPNIFALNRPQGLFFPSTQMGYFWTADQIFVTDNGGQSWTLILSPQDHPISFVDFISSSEAWINFENGFHAWFVISLKNHSH</sequence>
<dbReference type="Proteomes" id="UP000192660">
    <property type="component" value="Unassembled WGS sequence"/>
</dbReference>
<organism evidence="1 2">
    <name type="scientific">Sulfobacillus thermosulfidooxidans (strain DSM 9293 / VKM B-1269 / AT-1)</name>
    <dbReference type="NCBI Taxonomy" id="929705"/>
    <lineage>
        <taxon>Bacteria</taxon>
        <taxon>Bacillati</taxon>
        <taxon>Bacillota</taxon>
        <taxon>Clostridia</taxon>
        <taxon>Eubacteriales</taxon>
        <taxon>Clostridiales Family XVII. Incertae Sedis</taxon>
        <taxon>Sulfobacillus</taxon>
    </lineage>
</organism>
<dbReference type="PANTHER" id="PTHR47199:SF2">
    <property type="entry name" value="PHOTOSYSTEM II STABILITY_ASSEMBLY FACTOR HCF136, CHLOROPLASTIC"/>
    <property type="match status" value="1"/>
</dbReference>
<evidence type="ECO:0000313" key="1">
    <source>
        <dbReference type="EMBL" id="SMC04819.1"/>
    </source>
</evidence>
<dbReference type="RefSeq" id="WP_084661359.1">
    <property type="nucleotide sequence ID" value="NZ_FWWY01000001.1"/>
</dbReference>
<keyword evidence="2" id="KW-1185">Reference proteome</keyword>
<dbReference type="PANTHER" id="PTHR47199">
    <property type="entry name" value="PHOTOSYSTEM II STABILITY/ASSEMBLY FACTOR HCF136, CHLOROPLASTIC"/>
    <property type="match status" value="1"/>
</dbReference>
<evidence type="ECO:0000313" key="2">
    <source>
        <dbReference type="Proteomes" id="UP000192660"/>
    </source>
</evidence>
<dbReference type="SUPFAM" id="SSF50939">
    <property type="entry name" value="Sialidases"/>
    <property type="match status" value="1"/>
</dbReference>
<dbReference type="InterPro" id="IPR015943">
    <property type="entry name" value="WD40/YVTN_repeat-like_dom_sf"/>
</dbReference>
<dbReference type="Gene3D" id="2.130.10.10">
    <property type="entry name" value="YVTN repeat-like/Quinoprotein amine dehydrogenase"/>
    <property type="match status" value="2"/>
</dbReference>
<dbReference type="SUPFAM" id="SSF110296">
    <property type="entry name" value="Oligoxyloglucan reducing end-specific cellobiohydrolase"/>
    <property type="match status" value="1"/>
</dbReference>
<gene>
    <name evidence="1" type="ORF">SAMN00768000_1863</name>
</gene>
<dbReference type="EMBL" id="FWWY01000001">
    <property type="protein sequence ID" value="SMC04819.1"/>
    <property type="molecule type" value="Genomic_DNA"/>
</dbReference>
<reference evidence="2" key="1">
    <citation type="submission" date="2017-04" db="EMBL/GenBank/DDBJ databases">
        <authorList>
            <person name="Varghese N."/>
            <person name="Submissions S."/>
        </authorList>
    </citation>
    <scope>NUCLEOTIDE SEQUENCE [LARGE SCALE GENOMIC DNA]</scope>
    <source>
        <strain evidence="2">DSM 9293</strain>
    </source>
</reference>
<accession>A0A1W1WF68</accession>
<dbReference type="STRING" id="28034.BFX07_01945"/>
<dbReference type="InterPro" id="IPR036278">
    <property type="entry name" value="Sialidase_sf"/>
</dbReference>
<dbReference type="OrthoDB" id="1900320at2"/>
<dbReference type="AlphaFoldDB" id="A0A1W1WF68"/>